<dbReference type="Gene3D" id="3.30.9.10">
    <property type="entry name" value="D-Amino Acid Oxidase, subunit A, domain 2"/>
    <property type="match status" value="1"/>
</dbReference>
<evidence type="ECO:0000256" key="10">
    <source>
        <dbReference type="HAMAP-Rule" id="MF_01102"/>
    </source>
</evidence>
<dbReference type="Gene3D" id="3.50.50.60">
    <property type="entry name" value="FAD/NAD(P)-binding domain"/>
    <property type="match status" value="1"/>
</dbReference>
<dbReference type="EC" id="1.5.-.-" evidence="10"/>
<dbReference type="HAMAP" id="MF_01102">
    <property type="entry name" value="MnmC"/>
    <property type="match status" value="1"/>
</dbReference>
<dbReference type="GO" id="GO:0002097">
    <property type="term" value="P:tRNA wobble base modification"/>
    <property type="evidence" value="ECO:0007669"/>
    <property type="project" value="UniProtKB-UniRule"/>
</dbReference>
<gene>
    <name evidence="10 14" type="primary">mnmC</name>
    <name evidence="14" type="ORF">PbB2_01703</name>
</gene>
<evidence type="ECO:0000256" key="4">
    <source>
        <dbReference type="ARBA" id="ARBA00022679"/>
    </source>
</evidence>
<evidence type="ECO:0000256" key="9">
    <source>
        <dbReference type="ARBA" id="ARBA00023268"/>
    </source>
</evidence>
<dbReference type="GO" id="GO:0004808">
    <property type="term" value="F:tRNA (5-methylaminomethyl-2-thiouridylate)(34)-methyltransferase activity"/>
    <property type="evidence" value="ECO:0007669"/>
    <property type="project" value="UniProtKB-EC"/>
</dbReference>
<dbReference type="InterPro" id="IPR023032">
    <property type="entry name" value="tRNA_MAMT_biosynth_bifunc_MnmC"/>
</dbReference>
<keyword evidence="8 10" id="KW-0560">Oxidoreductase</keyword>
<dbReference type="InterPro" id="IPR029063">
    <property type="entry name" value="SAM-dependent_MTases_sf"/>
</dbReference>
<keyword evidence="15" id="KW-1185">Reference proteome</keyword>
<keyword evidence="3 10" id="KW-0285">Flavoprotein</keyword>
<feature type="region of interest" description="tRNA (mnm(5)s(2)U34)-methyltransferase" evidence="10">
    <location>
        <begin position="1"/>
        <end position="237"/>
    </location>
</feature>
<dbReference type="EC" id="2.1.1.61" evidence="10"/>
<evidence type="ECO:0000256" key="11">
    <source>
        <dbReference type="SAM" id="MobiDB-lite"/>
    </source>
</evidence>
<keyword evidence="2 10" id="KW-0489">Methyltransferase</keyword>
<dbReference type="PANTHER" id="PTHR13847:SF283">
    <property type="entry name" value="TRNA 5-METHYLAMINOMETHYL-2-THIOURIDINE BIOSYNTHESIS BIFUNCTIONAL PROTEIN MNMC"/>
    <property type="match status" value="1"/>
</dbReference>
<dbReference type="GO" id="GO:0016645">
    <property type="term" value="F:oxidoreductase activity, acting on the CH-NH group of donors"/>
    <property type="evidence" value="ECO:0007669"/>
    <property type="project" value="InterPro"/>
</dbReference>
<accession>A0A2P2EAF0</accession>
<dbReference type="Gene3D" id="3.40.50.150">
    <property type="entry name" value="Vaccinia Virus protein VP39"/>
    <property type="match status" value="1"/>
</dbReference>
<dbReference type="NCBIfam" id="NF033855">
    <property type="entry name" value="tRNA_MNMC2"/>
    <property type="match status" value="1"/>
</dbReference>
<feature type="region of interest" description="FAD-dependent cmnm(5)s(2)U34 oxidoreductase" evidence="10">
    <location>
        <begin position="253"/>
        <end position="612"/>
    </location>
</feature>
<dbReference type="SUPFAM" id="SSF51905">
    <property type="entry name" value="FAD/NAD(P)-binding domain"/>
    <property type="match status" value="1"/>
</dbReference>
<dbReference type="Pfam" id="PF01266">
    <property type="entry name" value="DAO"/>
    <property type="match status" value="1"/>
</dbReference>
<feature type="domain" description="FAD dependent oxidoreductase" evidence="12">
    <location>
        <begin position="251"/>
        <end position="569"/>
    </location>
</feature>
<proteinExistence type="inferred from homology"/>
<dbReference type="GO" id="GO:0005737">
    <property type="term" value="C:cytoplasm"/>
    <property type="evidence" value="ECO:0007669"/>
    <property type="project" value="UniProtKB-SubCell"/>
</dbReference>
<dbReference type="InterPro" id="IPR036188">
    <property type="entry name" value="FAD/NAD-bd_sf"/>
</dbReference>
<dbReference type="PANTHER" id="PTHR13847">
    <property type="entry name" value="SARCOSINE DEHYDROGENASE-RELATED"/>
    <property type="match status" value="1"/>
</dbReference>
<dbReference type="InterPro" id="IPR017610">
    <property type="entry name" value="tRNA_S-uridine_synth_MnmC_C"/>
</dbReference>
<comment type="function">
    <text evidence="10">Catalyzes the last two steps in the biosynthesis of 5-methylaminomethyl-2-thiouridine (mnm(5)s(2)U) at the wobble position (U34) in tRNA. Catalyzes the FAD-dependent demodification of cmnm(5)s(2)U34 to nm(5)s(2)U34, followed by the transfer of a methyl group from S-adenosyl-L-methionine to nm(5)s(2)U34, to form mnm(5)s(2)U34.</text>
</comment>
<evidence type="ECO:0000256" key="8">
    <source>
        <dbReference type="ARBA" id="ARBA00023002"/>
    </source>
</evidence>
<comment type="cofactor">
    <cofactor evidence="10">
        <name>FAD</name>
        <dbReference type="ChEBI" id="CHEBI:57692"/>
    </cofactor>
</comment>
<dbReference type="AlphaFoldDB" id="A0A2P2EAF0"/>
<comment type="catalytic activity">
    <reaction evidence="10">
        <text>5-aminomethyl-2-thiouridine(34) in tRNA + S-adenosyl-L-methionine = 5-methylaminomethyl-2-thiouridine(34) in tRNA + S-adenosyl-L-homocysteine + H(+)</text>
        <dbReference type="Rhea" id="RHEA:19569"/>
        <dbReference type="Rhea" id="RHEA-COMP:10195"/>
        <dbReference type="Rhea" id="RHEA-COMP:10197"/>
        <dbReference type="ChEBI" id="CHEBI:15378"/>
        <dbReference type="ChEBI" id="CHEBI:57856"/>
        <dbReference type="ChEBI" id="CHEBI:59789"/>
        <dbReference type="ChEBI" id="CHEBI:74454"/>
        <dbReference type="ChEBI" id="CHEBI:74455"/>
        <dbReference type="EC" id="2.1.1.61"/>
    </reaction>
</comment>
<dbReference type="InterPro" id="IPR008471">
    <property type="entry name" value="MnmC-like_methylTransf"/>
</dbReference>
<evidence type="ECO:0000313" key="14">
    <source>
        <dbReference type="EMBL" id="GBF58032.1"/>
    </source>
</evidence>
<protein>
    <recommendedName>
        <fullName evidence="10">tRNA 5-methylaminomethyl-2-thiouridine biosynthesis bifunctional protein MnmC</fullName>
        <shortName evidence="10">tRNA mnm(5)s(2)U biosynthesis bifunctional protein</shortName>
    </recommendedName>
    <domain>
        <recommendedName>
            <fullName evidence="10">tRNA (mnm(5)s(2)U34)-methyltransferase</fullName>
            <ecNumber evidence="10">2.1.1.61</ecNumber>
        </recommendedName>
    </domain>
    <domain>
        <recommendedName>
            <fullName evidence="10">FAD-dependent cmnm(5)s(2)U34 oxidoreductase</fullName>
            <ecNumber evidence="10">1.5.-.-</ecNumber>
        </recommendedName>
    </domain>
</protein>
<keyword evidence="1 10" id="KW-0963">Cytoplasm</keyword>
<evidence type="ECO:0000256" key="2">
    <source>
        <dbReference type="ARBA" id="ARBA00022603"/>
    </source>
</evidence>
<evidence type="ECO:0000256" key="3">
    <source>
        <dbReference type="ARBA" id="ARBA00022630"/>
    </source>
</evidence>
<dbReference type="Pfam" id="PF05430">
    <property type="entry name" value="Methyltransf_30"/>
    <property type="match status" value="1"/>
</dbReference>
<keyword evidence="6 10" id="KW-0819">tRNA processing</keyword>
<comment type="similarity">
    <text evidence="10">In the C-terminal section; belongs to the DAO family.</text>
</comment>
<dbReference type="NCBIfam" id="TIGR03197">
    <property type="entry name" value="MnmC_Cterm"/>
    <property type="match status" value="1"/>
</dbReference>
<feature type="region of interest" description="Disordered" evidence="11">
    <location>
        <begin position="588"/>
        <end position="612"/>
    </location>
</feature>
<comment type="subcellular location">
    <subcellularLocation>
        <location evidence="10">Cytoplasm</location>
    </subcellularLocation>
</comment>
<evidence type="ECO:0000256" key="7">
    <source>
        <dbReference type="ARBA" id="ARBA00022827"/>
    </source>
</evidence>
<keyword evidence="4 10" id="KW-0808">Transferase</keyword>
<dbReference type="InterPro" id="IPR006076">
    <property type="entry name" value="FAD-dep_OxRdtase"/>
</dbReference>
<keyword evidence="5 10" id="KW-0949">S-adenosyl-L-methionine</keyword>
<name>A0A2P2EAF0_9PROT</name>
<evidence type="ECO:0000313" key="15">
    <source>
        <dbReference type="Proteomes" id="UP000245086"/>
    </source>
</evidence>
<comment type="similarity">
    <text evidence="10">In the N-terminal section; belongs to the methyltransferase superfamily. tRNA (mnm(5)s(2)U34)-methyltransferase family.</text>
</comment>
<evidence type="ECO:0000259" key="13">
    <source>
        <dbReference type="Pfam" id="PF05430"/>
    </source>
</evidence>
<evidence type="ECO:0000259" key="12">
    <source>
        <dbReference type="Pfam" id="PF01266"/>
    </source>
</evidence>
<keyword evidence="9 10" id="KW-0511">Multifunctional enzyme</keyword>
<evidence type="ECO:0000256" key="5">
    <source>
        <dbReference type="ARBA" id="ARBA00022691"/>
    </source>
</evidence>
<dbReference type="GO" id="GO:0032259">
    <property type="term" value="P:methylation"/>
    <property type="evidence" value="ECO:0007669"/>
    <property type="project" value="UniProtKB-KW"/>
</dbReference>
<evidence type="ECO:0000256" key="1">
    <source>
        <dbReference type="ARBA" id="ARBA00022490"/>
    </source>
</evidence>
<dbReference type="GO" id="GO:0050660">
    <property type="term" value="F:flavin adenine dinucleotide binding"/>
    <property type="evidence" value="ECO:0007669"/>
    <property type="project" value="UniProtKB-UniRule"/>
</dbReference>
<dbReference type="EMBL" id="BFBR01000004">
    <property type="protein sequence ID" value="GBF58032.1"/>
    <property type="molecule type" value="Genomic_DNA"/>
</dbReference>
<comment type="caution">
    <text evidence="14">The sequence shown here is derived from an EMBL/GenBank/DDBJ whole genome shotgun (WGS) entry which is preliminary data.</text>
</comment>
<dbReference type="OrthoDB" id="9786494at2"/>
<keyword evidence="7 10" id="KW-0274">FAD</keyword>
<dbReference type="RefSeq" id="WP_108984877.1">
    <property type="nucleotide sequence ID" value="NZ_BFBR01000004.1"/>
</dbReference>
<sequence length="612" mass="65016">MSPESRRLPPEPQLAFDETGLILGAAFNDSYFSRDNGLEEARCVFLAGCDLPAGWNGRDHFTLAELGFGTGLNFLATWQAWRATRQPHQILHVVSTEAFLMSPADAGRAHACWPELADLSARLLANWPVRAFGPQRIWFEEDGLCLTILIGPALDQLRGMDFAANAWFLDGFAPSRNTDMWSLPLLAEVARLSAPGARAATYSVAGHVRRTLAGLGFEVYRQPGFGTKRERLEAIWPGPASSAPPRPKSALIIGGGIAGAAACHALARRQITPHLIDADPCGQTKASGNPAALIMPRLDRGDTREARFFRAAYVQAVRLYQSLGEDAFAATGVVERPEDGRDQARLADLAENPPLPPDWLIPGPQAGLVHRTGGLAYPDRLLPALSRSAIRHPVHVASLEASAAGWTALDAQGAVLAQADICIVAAGPNLLKFLSLDLTLEGRAGQISLAPLTGALPDSAVAGGPYAAAFHGQLLFGATFDPWSLDDPRGPTVSLEAHARNQASLAKIAPELANRLDLGSAYGRASVRLTTSDRMPLAGPIVGRPGLYCLGGLGSRGFTTAPYLAEHLVATACGEPSPLDRAVALAVSPARQGKRMKMGQDRRPPPEGKPPA</sequence>
<dbReference type="InterPro" id="IPR047785">
    <property type="entry name" value="tRNA_MNMC2"/>
</dbReference>
<organism evidence="14 15">
    <name type="scientific">Candidatus Phycosocius bacilliformis</name>
    <dbReference type="NCBI Taxonomy" id="1445552"/>
    <lineage>
        <taxon>Bacteria</taxon>
        <taxon>Pseudomonadati</taxon>
        <taxon>Pseudomonadota</taxon>
        <taxon>Alphaproteobacteria</taxon>
        <taxon>Caulobacterales</taxon>
        <taxon>Caulobacterales incertae sedis</taxon>
        <taxon>Candidatus Phycosocius</taxon>
    </lineage>
</organism>
<reference evidence="14" key="1">
    <citation type="journal article" date="2018" name="Genome Announc.">
        <title>Draft Genome Sequence of "Candidatus Phycosocius bacilliformis," an Alphaproteobacterial Ectosymbiont of the Hydrocarbon-Producing Green Alga Botryococcus braunii.</title>
        <authorList>
            <person name="Tanabe Y."/>
            <person name="Yamaguchi H."/>
            <person name="Watanabe M.M."/>
        </authorList>
    </citation>
    <scope>NUCLEOTIDE SEQUENCE [LARGE SCALE GENOMIC DNA]</scope>
    <source>
        <strain evidence="14">BOTRYCO-2</strain>
    </source>
</reference>
<evidence type="ECO:0000256" key="6">
    <source>
        <dbReference type="ARBA" id="ARBA00022694"/>
    </source>
</evidence>
<feature type="domain" description="MnmC-like methyltransferase" evidence="13">
    <location>
        <begin position="114"/>
        <end position="235"/>
    </location>
</feature>
<dbReference type="Proteomes" id="UP000245086">
    <property type="component" value="Unassembled WGS sequence"/>
</dbReference>